<reference evidence="2 3" key="1">
    <citation type="submission" date="2013-07" db="EMBL/GenBank/DDBJ databases">
        <title>The Genome Sequence of Kwoniella mangroviensis CBS10435.</title>
        <authorList>
            <consortium name="The Broad Institute Genome Sequencing Platform"/>
            <person name="Cuomo C."/>
            <person name="Litvintseva A."/>
            <person name="Chen Y."/>
            <person name="Heitman J."/>
            <person name="Sun S."/>
            <person name="Springer D."/>
            <person name="Dromer F."/>
            <person name="Young S.K."/>
            <person name="Zeng Q."/>
            <person name="Gargeya S."/>
            <person name="Fitzgerald M."/>
            <person name="Abouelleil A."/>
            <person name="Alvarado L."/>
            <person name="Berlin A.M."/>
            <person name="Chapman S.B."/>
            <person name="Dewar J."/>
            <person name="Goldberg J."/>
            <person name="Griggs A."/>
            <person name="Gujja S."/>
            <person name="Hansen M."/>
            <person name="Howarth C."/>
            <person name="Imamovic A."/>
            <person name="Larimer J."/>
            <person name="McCowan C."/>
            <person name="Murphy C."/>
            <person name="Pearson M."/>
            <person name="Priest M."/>
            <person name="Roberts A."/>
            <person name="Saif S."/>
            <person name="Shea T."/>
            <person name="Sykes S."/>
            <person name="Wortman J."/>
            <person name="Nusbaum C."/>
            <person name="Birren B."/>
        </authorList>
    </citation>
    <scope>NUCLEOTIDE SEQUENCE [LARGE SCALE GENOMIC DNA]</scope>
    <source>
        <strain evidence="2 3">CBS 10435</strain>
    </source>
</reference>
<protein>
    <submittedName>
        <fullName evidence="2">Uncharacterized protein</fullName>
    </submittedName>
</protein>
<gene>
    <name evidence="2" type="ORF">L486_01746</name>
</gene>
<proteinExistence type="predicted"/>
<dbReference type="Proteomes" id="UP000092583">
    <property type="component" value="Unassembled WGS sequence"/>
</dbReference>
<evidence type="ECO:0000256" key="1">
    <source>
        <dbReference type="SAM" id="MobiDB-lite"/>
    </source>
</evidence>
<accession>A0A1B9J2T3</accession>
<evidence type="ECO:0000313" key="2">
    <source>
        <dbReference type="EMBL" id="OCF62080.1"/>
    </source>
</evidence>
<feature type="region of interest" description="Disordered" evidence="1">
    <location>
        <begin position="21"/>
        <end position="45"/>
    </location>
</feature>
<evidence type="ECO:0000313" key="3">
    <source>
        <dbReference type="Proteomes" id="UP000092583"/>
    </source>
</evidence>
<name>A0A1B9J2T3_9TREE</name>
<sequence>MVFSTHDTAAARLRALDARTRGSNSSFEVDSDTEKDKSLIDPPLDDDVEESKRFLVARSSSWPLPLERVTRGMGNLTMSGVNSTVHYVEGKAKDVKSSVDNRWNRFKMKKRNDEYKSTTMKGAREEQCGVMLDLQADESKTTTVESRGTFDEDWSDITASQIGLSKIPVSDLLHLPNEAFEPQFFVQYYGH</sequence>
<organism evidence="2 3">
    <name type="scientific">Kwoniella mangroviensis CBS 10435</name>
    <dbReference type="NCBI Taxonomy" id="1331196"/>
    <lineage>
        <taxon>Eukaryota</taxon>
        <taxon>Fungi</taxon>
        <taxon>Dikarya</taxon>
        <taxon>Basidiomycota</taxon>
        <taxon>Agaricomycotina</taxon>
        <taxon>Tremellomycetes</taxon>
        <taxon>Tremellales</taxon>
        <taxon>Cryptococcaceae</taxon>
        <taxon>Kwoniella</taxon>
    </lineage>
</organism>
<keyword evidence="3" id="KW-1185">Reference proteome</keyword>
<reference evidence="3" key="2">
    <citation type="submission" date="2013-12" db="EMBL/GenBank/DDBJ databases">
        <title>Evolution of pathogenesis and genome organization in the Tremellales.</title>
        <authorList>
            <person name="Cuomo C."/>
            <person name="Litvintseva A."/>
            <person name="Heitman J."/>
            <person name="Chen Y."/>
            <person name="Sun S."/>
            <person name="Springer D."/>
            <person name="Dromer F."/>
            <person name="Young S."/>
            <person name="Zeng Q."/>
            <person name="Chapman S."/>
            <person name="Gujja S."/>
            <person name="Saif S."/>
            <person name="Birren B."/>
        </authorList>
    </citation>
    <scope>NUCLEOTIDE SEQUENCE [LARGE SCALE GENOMIC DNA]</scope>
    <source>
        <strain evidence="3">CBS 10435</strain>
    </source>
</reference>
<dbReference type="AlphaFoldDB" id="A0A1B9J2T3"/>
<dbReference type="EMBL" id="KI669459">
    <property type="protein sequence ID" value="OCF62080.1"/>
    <property type="molecule type" value="Genomic_DNA"/>
</dbReference>